<feature type="region of interest" description="Disordered" evidence="1">
    <location>
        <begin position="70"/>
        <end position="89"/>
    </location>
</feature>
<organism evidence="2 3">
    <name type="scientific">Mya arenaria</name>
    <name type="common">Soft-shell clam</name>
    <dbReference type="NCBI Taxonomy" id="6604"/>
    <lineage>
        <taxon>Eukaryota</taxon>
        <taxon>Metazoa</taxon>
        <taxon>Spiralia</taxon>
        <taxon>Lophotrochozoa</taxon>
        <taxon>Mollusca</taxon>
        <taxon>Bivalvia</taxon>
        <taxon>Autobranchia</taxon>
        <taxon>Heteroconchia</taxon>
        <taxon>Euheterodonta</taxon>
        <taxon>Imparidentia</taxon>
        <taxon>Neoheterodontei</taxon>
        <taxon>Myida</taxon>
        <taxon>Myoidea</taxon>
        <taxon>Myidae</taxon>
        <taxon>Mya</taxon>
    </lineage>
</organism>
<evidence type="ECO:0000256" key="1">
    <source>
        <dbReference type="SAM" id="MobiDB-lite"/>
    </source>
</evidence>
<dbReference type="Proteomes" id="UP001164746">
    <property type="component" value="Chromosome 13"/>
</dbReference>
<evidence type="ECO:0000313" key="2">
    <source>
        <dbReference type="EMBL" id="WAR23030.1"/>
    </source>
</evidence>
<name>A0ABY7FLF7_MYAAR</name>
<reference evidence="2" key="1">
    <citation type="submission" date="2022-11" db="EMBL/GenBank/DDBJ databases">
        <title>Centuries of genome instability and evolution in soft-shell clam transmissible cancer (bioRxiv).</title>
        <authorList>
            <person name="Hart S.F.M."/>
            <person name="Yonemitsu M.A."/>
            <person name="Giersch R.M."/>
            <person name="Beal B.F."/>
            <person name="Arriagada G."/>
            <person name="Davis B.W."/>
            <person name="Ostrander E.A."/>
            <person name="Goff S.P."/>
            <person name="Metzger M.J."/>
        </authorList>
    </citation>
    <scope>NUCLEOTIDE SEQUENCE</scope>
    <source>
        <strain evidence="2">MELC-2E11</strain>
        <tissue evidence="2">Siphon/mantle</tissue>
    </source>
</reference>
<evidence type="ECO:0000313" key="3">
    <source>
        <dbReference type="Proteomes" id="UP001164746"/>
    </source>
</evidence>
<dbReference type="EMBL" id="CP111024">
    <property type="protein sequence ID" value="WAR23030.1"/>
    <property type="molecule type" value="Genomic_DNA"/>
</dbReference>
<protein>
    <submittedName>
        <fullName evidence="2">Uncharacterized protein</fullName>
    </submittedName>
</protein>
<proteinExistence type="predicted"/>
<accession>A0ABY7FLF7</accession>
<gene>
    <name evidence="2" type="ORF">MAR_036699</name>
</gene>
<sequence>MKVSHKAMDVYCLLTVQKSMCSLAEERFCFLNTIHSIVIVFKRHFYIFFKKKNVKVMLMPAYFKNATCGFQPKNKPKKKETKSSSKADTQANIHLQLVYIM</sequence>
<keyword evidence="3" id="KW-1185">Reference proteome</keyword>